<dbReference type="RefSeq" id="WP_009559868.1">
    <property type="nucleotide sequence ID" value="NZ_AYZN01000019.1"/>
</dbReference>
<sequence>MEPITLMVNELKDHGCEVLSNHDVKGLGNYCYIVVNPDGCEALMQYHPYGELIELVFDSFSYISIDLHALSWGFFKASSIKLKAKPDEKTDLNTVFYQVADLYENYHTTKFKNIRKKV</sequence>
<keyword evidence="2" id="KW-1185">Reference proteome</keyword>
<evidence type="ECO:0000313" key="2">
    <source>
        <dbReference type="Proteomes" id="UP000009311"/>
    </source>
</evidence>
<comment type="caution">
    <text evidence="1">The sequence shown here is derived from an EMBL/GenBank/DDBJ whole genome shotgun (WGS) entry which is preliminary data.</text>
</comment>
<accession>I7IZU0</accession>
<protein>
    <submittedName>
        <fullName evidence="1">Uncharacterized protein</fullName>
    </submittedName>
</protein>
<name>I7IZU0_9LACO</name>
<gene>
    <name evidence="1" type="ORF">BN53_04340</name>
</gene>
<dbReference type="AlphaFoldDB" id="I7IZU0"/>
<reference evidence="1 2" key="1">
    <citation type="submission" date="2012-06" db="EMBL/GenBank/DDBJ databases">
        <title>Draft Genome Sequence of Lactobacillus pasteurii CRBIP 24.76T.</title>
        <authorList>
            <person name="Cousin S."/>
            <person name="Bouchier C."/>
            <person name="Loux V."/>
            <person name="Ma L."/>
            <person name="Creno S."/>
            <person name="Bizet C."/>
            <person name="Clermont D."/>
        </authorList>
    </citation>
    <scope>NUCLEOTIDE SEQUENCE [LARGE SCALE GENOMIC DNA]</scope>
    <source>
        <strain evidence="2">CRBIP 24.76T</strain>
    </source>
</reference>
<organism evidence="1 2">
    <name type="scientific">Lactobacillus pasteurii DSM 23907 = CRBIP 24.76</name>
    <dbReference type="NCBI Taxonomy" id="1423790"/>
    <lineage>
        <taxon>Bacteria</taxon>
        <taxon>Bacillati</taxon>
        <taxon>Bacillota</taxon>
        <taxon>Bacilli</taxon>
        <taxon>Lactobacillales</taxon>
        <taxon>Lactobacillaceae</taxon>
        <taxon>Lactobacillus</taxon>
    </lineage>
</organism>
<evidence type="ECO:0000313" key="1">
    <source>
        <dbReference type="EMBL" id="CCI85317.1"/>
    </source>
</evidence>
<dbReference type="PATRIC" id="fig|1423790.3.peg.902"/>
<dbReference type="Proteomes" id="UP000009311">
    <property type="component" value="Unassembled WGS sequence"/>
</dbReference>
<proteinExistence type="predicted"/>
<dbReference type="STRING" id="1423790.BN53_04340"/>
<dbReference type="EMBL" id="CAKD01000021">
    <property type="protein sequence ID" value="CCI85317.1"/>
    <property type="molecule type" value="Genomic_DNA"/>
</dbReference>